<protein>
    <submittedName>
        <fullName evidence="3">Ovule protein</fullName>
    </submittedName>
</protein>
<evidence type="ECO:0000313" key="3">
    <source>
        <dbReference type="WBParaSite" id="BPAG_0000116901-mRNA-1"/>
    </source>
</evidence>
<name>A0A0N4SZF4_BRUPA</name>
<dbReference type="Proteomes" id="UP000278627">
    <property type="component" value="Unassembled WGS sequence"/>
</dbReference>
<accession>A0A0N4SZF4</accession>
<dbReference type="EMBL" id="UZAD01000079">
    <property type="protein sequence ID" value="VDN82356.1"/>
    <property type="molecule type" value="Genomic_DNA"/>
</dbReference>
<sequence>MNRHPHYLKESKPRLSSHRISFITSQLERDGNARHSCTKEVNSDFGRVGFVMGFSGEGQERWRSGGSGNSSWISIVNNLVEPIPILTYFLCSFVLFLRLG</sequence>
<organism evidence="3">
    <name type="scientific">Brugia pahangi</name>
    <name type="common">Filarial nematode worm</name>
    <dbReference type="NCBI Taxonomy" id="6280"/>
    <lineage>
        <taxon>Eukaryota</taxon>
        <taxon>Metazoa</taxon>
        <taxon>Ecdysozoa</taxon>
        <taxon>Nematoda</taxon>
        <taxon>Chromadorea</taxon>
        <taxon>Rhabditida</taxon>
        <taxon>Spirurina</taxon>
        <taxon>Spiruromorpha</taxon>
        <taxon>Filarioidea</taxon>
        <taxon>Onchocercidae</taxon>
        <taxon>Brugia</taxon>
    </lineage>
</organism>
<keyword evidence="2" id="KW-1185">Reference proteome</keyword>
<dbReference type="AlphaFoldDB" id="A0A0N4SZF4"/>
<gene>
    <name evidence="1" type="ORF">BPAG_LOCUS1170</name>
</gene>
<reference evidence="3" key="1">
    <citation type="submission" date="2017-02" db="UniProtKB">
        <authorList>
            <consortium name="WormBaseParasite"/>
        </authorList>
    </citation>
    <scope>IDENTIFICATION</scope>
</reference>
<evidence type="ECO:0000313" key="2">
    <source>
        <dbReference type="Proteomes" id="UP000278627"/>
    </source>
</evidence>
<reference evidence="1 2" key="2">
    <citation type="submission" date="2018-11" db="EMBL/GenBank/DDBJ databases">
        <authorList>
            <consortium name="Pathogen Informatics"/>
        </authorList>
    </citation>
    <scope>NUCLEOTIDE SEQUENCE [LARGE SCALE GENOMIC DNA]</scope>
</reference>
<proteinExistence type="predicted"/>
<evidence type="ECO:0000313" key="1">
    <source>
        <dbReference type="EMBL" id="VDN82356.1"/>
    </source>
</evidence>
<dbReference type="WBParaSite" id="BPAG_0000116901-mRNA-1">
    <property type="protein sequence ID" value="BPAG_0000116901-mRNA-1"/>
    <property type="gene ID" value="BPAG_0000116901"/>
</dbReference>